<dbReference type="GO" id="GO:0003677">
    <property type="term" value="F:DNA binding"/>
    <property type="evidence" value="ECO:0007669"/>
    <property type="project" value="UniProtKB-KW"/>
</dbReference>
<evidence type="ECO:0000313" key="5">
    <source>
        <dbReference type="EMBL" id="PWR23598.1"/>
    </source>
</evidence>
<protein>
    <submittedName>
        <fullName evidence="5">Transcriptional regulator</fullName>
    </submittedName>
</protein>
<dbReference type="InterPro" id="IPR011991">
    <property type="entry name" value="ArsR-like_HTH"/>
</dbReference>
<feature type="domain" description="HTH hxlR-type" evidence="4">
    <location>
        <begin position="45"/>
        <end position="143"/>
    </location>
</feature>
<dbReference type="PANTHER" id="PTHR33204:SF39">
    <property type="entry name" value="TRANSCRIPTIONAL REGULATORY PROTEIN"/>
    <property type="match status" value="1"/>
</dbReference>
<evidence type="ECO:0000256" key="3">
    <source>
        <dbReference type="ARBA" id="ARBA00023163"/>
    </source>
</evidence>
<reference evidence="6" key="1">
    <citation type="submission" date="2018-05" db="EMBL/GenBank/DDBJ databases">
        <title>Zavarzinia sp. HR-AS.</title>
        <authorList>
            <person name="Lee Y."/>
            <person name="Jeon C.O."/>
        </authorList>
    </citation>
    <scope>NUCLEOTIDE SEQUENCE [LARGE SCALE GENOMIC DNA]</scope>
    <source>
        <strain evidence="6">DSM 1231</strain>
    </source>
</reference>
<evidence type="ECO:0000256" key="1">
    <source>
        <dbReference type="ARBA" id="ARBA00023015"/>
    </source>
</evidence>
<name>A0A317E928_9PROT</name>
<dbReference type="CDD" id="cd00090">
    <property type="entry name" value="HTH_ARSR"/>
    <property type="match status" value="1"/>
</dbReference>
<dbReference type="OrthoDB" id="9800350at2"/>
<dbReference type="PANTHER" id="PTHR33204">
    <property type="entry name" value="TRANSCRIPTIONAL REGULATOR, MARR FAMILY"/>
    <property type="match status" value="1"/>
</dbReference>
<dbReference type="AlphaFoldDB" id="A0A317E928"/>
<proteinExistence type="predicted"/>
<dbReference type="EMBL" id="QGLF01000001">
    <property type="protein sequence ID" value="PWR23598.1"/>
    <property type="molecule type" value="Genomic_DNA"/>
</dbReference>
<evidence type="ECO:0000313" key="6">
    <source>
        <dbReference type="Proteomes" id="UP000246077"/>
    </source>
</evidence>
<accession>A0A317E928</accession>
<dbReference type="InterPro" id="IPR002577">
    <property type="entry name" value="HTH_HxlR"/>
</dbReference>
<dbReference type="InterPro" id="IPR036388">
    <property type="entry name" value="WH-like_DNA-bd_sf"/>
</dbReference>
<keyword evidence="3" id="KW-0804">Transcription</keyword>
<keyword evidence="6" id="KW-1185">Reference proteome</keyword>
<keyword evidence="1" id="KW-0805">Transcription regulation</keyword>
<comment type="caution">
    <text evidence="5">The sequence shown here is derived from an EMBL/GenBank/DDBJ whole genome shotgun (WGS) entry which is preliminary data.</text>
</comment>
<evidence type="ECO:0000259" key="4">
    <source>
        <dbReference type="PROSITE" id="PS51118"/>
    </source>
</evidence>
<keyword evidence="2" id="KW-0238">DNA-binding</keyword>
<dbReference type="Proteomes" id="UP000246077">
    <property type="component" value="Unassembled WGS sequence"/>
</dbReference>
<organism evidence="5 6">
    <name type="scientific">Zavarzinia compransoris</name>
    <dbReference type="NCBI Taxonomy" id="1264899"/>
    <lineage>
        <taxon>Bacteria</taxon>
        <taxon>Pseudomonadati</taxon>
        <taxon>Pseudomonadota</taxon>
        <taxon>Alphaproteobacteria</taxon>
        <taxon>Rhodospirillales</taxon>
        <taxon>Zavarziniaceae</taxon>
        <taxon>Zavarzinia</taxon>
    </lineage>
</organism>
<dbReference type="Gene3D" id="1.10.10.10">
    <property type="entry name" value="Winged helix-like DNA-binding domain superfamily/Winged helix DNA-binding domain"/>
    <property type="match status" value="1"/>
</dbReference>
<evidence type="ECO:0000256" key="2">
    <source>
        <dbReference type="ARBA" id="ARBA00023125"/>
    </source>
</evidence>
<dbReference type="GO" id="GO:0006355">
    <property type="term" value="P:regulation of DNA-templated transcription"/>
    <property type="evidence" value="ECO:0007669"/>
    <property type="project" value="UniProtKB-ARBA"/>
</dbReference>
<dbReference type="InterPro" id="IPR036390">
    <property type="entry name" value="WH_DNA-bd_sf"/>
</dbReference>
<sequence length="155" mass="17223">MGSCGRRQFFVTGLLADNHPPAEAKARLAERFRVWSSRAFDLAGCPVRGVLDALGDKWTTLIVITLSQRPHRFSEIQRAVPDISKRMLAQTLRDLERDGLIARRVFPTKPPSVEYRLTDLGESLLDPLVGLIAWAERNQGPIAEARTAFDAAVAD</sequence>
<dbReference type="PROSITE" id="PS51118">
    <property type="entry name" value="HTH_HXLR"/>
    <property type="match status" value="1"/>
</dbReference>
<dbReference type="SUPFAM" id="SSF46785">
    <property type="entry name" value="Winged helix' DNA-binding domain"/>
    <property type="match status" value="1"/>
</dbReference>
<dbReference type="Pfam" id="PF01638">
    <property type="entry name" value="HxlR"/>
    <property type="match status" value="1"/>
</dbReference>
<gene>
    <name evidence="5" type="ORF">DKG75_03255</name>
</gene>